<evidence type="ECO:0000313" key="12">
    <source>
        <dbReference type="Proteomes" id="UP000188342"/>
    </source>
</evidence>
<dbReference type="AlphaFoldDB" id="A0A1R4KJQ9"/>
<feature type="signal peptide" evidence="9">
    <location>
        <begin position="1"/>
        <end position="22"/>
    </location>
</feature>
<dbReference type="SUPFAM" id="SSF141523">
    <property type="entry name" value="L,D-transpeptidase catalytic domain-like"/>
    <property type="match status" value="1"/>
</dbReference>
<keyword evidence="2" id="KW-0808">Transferase</keyword>
<dbReference type="UniPathway" id="UPA00219"/>
<dbReference type="PROSITE" id="PS51257">
    <property type="entry name" value="PROKAR_LIPOPROTEIN"/>
    <property type="match status" value="1"/>
</dbReference>
<dbReference type="Pfam" id="PF03734">
    <property type="entry name" value="YkuD"/>
    <property type="match status" value="1"/>
</dbReference>
<evidence type="ECO:0000313" key="11">
    <source>
        <dbReference type="EMBL" id="SJN44596.1"/>
    </source>
</evidence>
<dbReference type="Proteomes" id="UP000188342">
    <property type="component" value="Unassembled WGS sequence"/>
</dbReference>
<dbReference type="InterPro" id="IPR005490">
    <property type="entry name" value="LD_TPept_cat_dom"/>
</dbReference>
<dbReference type="GO" id="GO:0071972">
    <property type="term" value="F:peptidoglycan L,D-transpeptidase activity"/>
    <property type="evidence" value="ECO:0007669"/>
    <property type="project" value="TreeGrafter"/>
</dbReference>
<dbReference type="CDD" id="cd13432">
    <property type="entry name" value="LDT_IgD_like_2"/>
    <property type="match status" value="1"/>
</dbReference>
<dbReference type="PANTHER" id="PTHR30582">
    <property type="entry name" value="L,D-TRANSPEPTIDASE"/>
    <property type="match status" value="1"/>
</dbReference>
<evidence type="ECO:0000256" key="3">
    <source>
        <dbReference type="ARBA" id="ARBA00022960"/>
    </source>
</evidence>
<dbReference type="EMBL" id="FUKQ01000059">
    <property type="protein sequence ID" value="SJN44596.1"/>
    <property type="molecule type" value="Genomic_DNA"/>
</dbReference>
<evidence type="ECO:0000256" key="1">
    <source>
        <dbReference type="ARBA" id="ARBA00004752"/>
    </source>
</evidence>
<evidence type="ECO:0000256" key="9">
    <source>
        <dbReference type="SAM" id="SignalP"/>
    </source>
</evidence>
<proteinExistence type="predicted"/>
<dbReference type="GO" id="GO:0071555">
    <property type="term" value="P:cell wall organization"/>
    <property type="evidence" value="ECO:0007669"/>
    <property type="project" value="UniProtKB-UniRule"/>
</dbReference>
<keyword evidence="9" id="KW-0732">Signal</keyword>
<evidence type="ECO:0000256" key="2">
    <source>
        <dbReference type="ARBA" id="ARBA00022679"/>
    </source>
</evidence>
<dbReference type="GO" id="GO:0005576">
    <property type="term" value="C:extracellular region"/>
    <property type="evidence" value="ECO:0007669"/>
    <property type="project" value="TreeGrafter"/>
</dbReference>
<feature type="domain" description="L,D-TPase catalytic" evidence="10">
    <location>
        <begin position="250"/>
        <end position="375"/>
    </location>
</feature>
<dbReference type="InterPro" id="IPR050979">
    <property type="entry name" value="LD-transpeptidase"/>
</dbReference>
<dbReference type="InterPro" id="IPR041280">
    <property type="entry name" value="Big_10"/>
</dbReference>
<keyword evidence="12" id="KW-1185">Reference proteome</keyword>
<evidence type="ECO:0000256" key="6">
    <source>
        <dbReference type="ARBA" id="ARBA00023316"/>
    </source>
</evidence>
<dbReference type="Pfam" id="PF17964">
    <property type="entry name" value="Big_10"/>
    <property type="match status" value="1"/>
</dbReference>
<feature type="region of interest" description="Disordered" evidence="8">
    <location>
        <begin position="25"/>
        <end position="59"/>
    </location>
</feature>
<dbReference type="GO" id="GO:0018104">
    <property type="term" value="P:peptidoglycan-protein cross-linking"/>
    <property type="evidence" value="ECO:0007669"/>
    <property type="project" value="TreeGrafter"/>
</dbReference>
<accession>A0A1R4KJQ9</accession>
<reference evidence="11 12" key="1">
    <citation type="submission" date="2017-02" db="EMBL/GenBank/DDBJ databases">
        <authorList>
            <person name="Peterson S.W."/>
        </authorList>
    </citation>
    <scope>NUCLEOTIDE SEQUENCE [LARGE SCALE GENOMIC DNA]</scope>
    <source>
        <strain evidence="11 12">LSP_Lj1</strain>
    </source>
</reference>
<protein>
    <submittedName>
        <fullName evidence="11">ErfK/YbiS/YcfS/YnhG family protein</fullName>
    </submittedName>
</protein>
<feature type="active site" description="Nucleophile" evidence="7">
    <location>
        <position position="351"/>
    </location>
</feature>
<comment type="pathway">
    <text evidence="1 7">Cell wall biogenesis; peptidoglycan biosynthesis.</text>
</comment>
<keyword evidence="5" id="KW-0012">Acyltransferase</keyword>
<dbReference type="Gene3D" id="2.40.440.10">
    <property type="entry name" value="L,D-transpeptidase catalytic domain-like"/>
    <property type="match status" value="1"/>
</dbReference>
<dbReference type="CDD" id="cd16913">
    <property type="entry name" value="YkuD_like"/>
    <property type="match status" value="1"/>
</dbReference>
<evidence type="ECO:0000259" key="10">
    <source>
        <dbReference type="PROSITE" id="PS52029"/>
    </source>
</evidence>
<dbReference type="PANTHER" id="PTHR30582:SF2">
    <property type="entry name" value="L,D-TRANSPEPTIDASE YCIB-RELATED"/>
    <property type="match status" value="1"/>
</dbReference>
<evidence type="ECO:0000256" key="7">
    <source>
        <dbReference type="PROSITE-ProRule" id="PRU01373"/>
    </source>
</evidence>
<dbReference type="RefSeq" id="WP_179110747.1">
    <property type="nucleotide sequence ID" value="NZ_FUKQ01000059.1"/>
</dbReference>
<dbReference type="GO" id="GO:0016746">
    <property type="term" value="F:acyltransferase activity"/>
    <property type="evidence" value="ECO:0007669"/>
    <property type="project" value="UniProtKB-KW"/>
</dbReference>
<feature type="chain" id="PRO_5012435961" evidence="9">
    <location>
        <begin position="23"/>
        <end position="404"/>
    </location>
</feature>
<dbReference type="Gene3D" id="2.60.40.3780">
    <property type="match status" value="1"/>
</dbReference>
<sequence length="404" mass="43038">MHNRQMLTAALTALTLVGCAGGNPGTTTGSAPAEAPAASTTPEPSSAPTQSPSTTAAPLSMNVKDGATQVPVSTQITVTGNPSDVQVTTNASGKNAVPKITGKLNDKGSWVADDRLDPGARYTVNATGPAGESTTASFTTATLSRSQEVFPTLSPVINGPYGVAQPIVVHFDVPVKNKAEFERNMHVTSTPTQEGSWGWYDDKTVHYRPKQHWKPGTKISLDARLNGVDAGGGNYGQLNRTLELEIGRNQSGKVDIAKHTITWLRDGKPVGTWPMTAGKPGFTTRSGTKLVMEKAEHIKMNSETTGIAQDSSEGYNVPVAYALRVTSSGEFIHSAPWNTGNFGVRNASHGCVGMDEGQMYKLYTTAQIGDPVVFTGSSRKLEVGNGWTEWDMTWEQWKKKSALS</sequence>
<keyword evidence="4 7" id="KW-0573">Peptidoglycan synthesis</keyword>
<organism evidence="11 12">
    <name type="scientific">Luteococcus japonicus LSP_Lj1</name>
    <dbReference type="NCBI Taxonomy" id="1255658"/>
    <lineage>
        <taxon>Bacteria</taxon>
        <taxon>Bacillati</taxon>
        <taxon>Actinomycetota</taxon>
        <taxon>Actinomycetes</taxon>
        <taxon>Propionibacteriales</taxon>
        <taxon>Propionibacteriaceae</taxon>
        <taxon>Luteococcus</taxon>
    </lineage>
</organism>
<evidence type="ECO:0000256" key="4">
    <source>
        <dbReference type="ARBA" id="ARBA00022984"/>
    </source>
</evidence>
<feature type="compositionally biased region" description="Low complexity" evidence="8">
    <location>
        <begin position="25"/>
        <end position="58"/>
    </location>
</feature>
<dbReference type="PROSITE" id="PS52029">
    <property type="entry name" value="LD_TPASE"/>
    <property type="match status" value="1"/>
</dbReference>
<feature type="active site" description="Proton donor/acceptor" evidence="7">
    <location>
        <position position="333"/>
    </location>
</feature>
<keyword evidence="6 7" id="KW-0961">Cell wall biogenesis/degradation</keyword>
<dbReference type="GO" id="GO:0008360">
    <property type="term" value="P:regulation of cell shape"/>
    <property type="evidence" value="ECO:0007669"/>
    <property type="project" value="UniProtKB-UniRule"/>
</dbReference>
<name>A0A1R4KJQ9_9ACTN</name>
<keyword evidence="3 7" id="KW-0133">Cell shape</keyword>
<dbReference type="Gene3D" id="2.60.40.3710">
    <property type="match status" value="1"/>
</dbReference>
<dbReference type="STRING" id="1255658.FM114_15240"/>
<gene>
    <name evidence="11" type="ORF">FM114_15240</name>
</gene>
<dbReference type="InterPro" id="IPR038063">
    <property type="entry name" value="Transpep_catalytic_dom"/>
</dbReference>
<evidence type="ECO:0000256" key="8">
    <source>
        <dbReference type="SAM" id="MobiDB-lite"/>
    </source>
</evidence>
<evidence type="ECO:0000256" key="5">
    <source>
        <dbReference type="ARBA" id="ARBA00023315"/>
    </source>
</evidence>